<dbReference type="SUPFAM" id="SSF55811">
    <property type="entry name" value="Nudix"/>
    <property type="match status" value="1"/>
</dbReference>
<accession>A0A412G5X9</accession>
<dbReference type="AlphaFoldDB" id="A0A412G5X9"/>
<dbReference type="InterPro" id="IPR015797">
    <property type="entry name" value="NUDIX_hydrolase-like_dom_sf"/>
</dbReference>
<evidence type="ECO:0000259" key="2">
    <source>
        <dbReference type="Pfam" id="PF00293"/>
    </source>
</evidence>
<dbReference type="Pfam" id="PF00293">
    <property type="entry name" value="NUDIX"/>
    <property type="match status" value="1"/>
</dbReference>
<dbReference type="Proteomes" id="UP000284178">
    <property type="component" value="Unassembled WGS sequence"/>
</dbReference>
<dbReference type="Gene3D" id="3.90.79.10">
    <property type="entry name" value="Nucleoside Triphosphate Pyrophosphohydrolase"/>
    <property type="match status" value="1"/>
</dbReference>
<proteinExistence type="predicted"/>
<gene>
    <name evidence="3" type="ORF">DWY25_02970</name>
</gene>
<dbReference type="EMBL" id="QRUP01000002">
    <property type="protein sequence ID" value="RGR76331.1"/>
    <property type="molecule type" value="Genomic_DNA"/>
</dbReference>
<dbReference type="PROSITE" id="PS00893">
    <property type="entry name" value="NUDIX_BOX"/>
    <property type="match status" value="1"/>
</dbReference>
<dbReference type="GO" id="GO:0016787">
    <property type="term" value="F:hydrolase activity"/>
    <property type="evidence" value="ECO:0007669"/>
    <property type="project" value="UniProtKB-KW"/>
</dbReference>
<sequence length="69" mass="7898">MSSGRGNLGEWQEELLRTQLHPDKPYGLVWEMNGGSVLAGEISWKGACRELREEAGLRCARLREKCFYK</sequence>
<evidence type="ECO:0000313" key="4">
    <source>
        <dbReference type="Proteomes" id="UP000284178"/>
    </source>
</evidence>
<name>A0A412G5X9_9FIRM</name>
<reference evidence="3 4" key="1">
    <citation type="submission" date="2018-08" db="EMBL/GenBank/DDBJ databases">
        <title>A genome reference for cultivated species of the human gut microbiota.</title>
        <authorList>
            <person name="Zou Y."/>
            <person name="Xue W."/>
            <person name="Luo G."/>
        </authorList>
    </citation>
    <scope>NUCLEOTIDE SEQUENCE [LARGE SCALE GENOMIC DNA]</scope>
    <source>
        <strain evidence="3 4">AF24-29</strain>
    </source>
</reference>
<dbReference type="InterPro" id="IPR020084">
    <property type="entry name" value="NUDIX_hydrolase_CS"/>
</dbReference>
<feature type="domain" description="Nudix hydrolase" evidence="2">
    <location>
        <begin position="17"/>
        <end position="62"/>
    </location>
</feature>
<evidence type="ECO:0000256" key="1">
    <source>
        <dbReference type="ARBA" id="ARBA00022801"/>
    </source>
</evidence>
<keyword evidence="1" id="KW-0378">Hydrolase</keyword>
<protein>
    <submittedName>
        <fullName evidence="3">NUDIX domain-containing protein</fullName>
    </submittedName>
</protein>
<comment type="caution">
    <text evidence="3">The sequence shown here is derived from an EMBL/GenBank/DDBJ whole genome shotgun (WGS) entry which is preliminary data.</text>
</comment>
<keyword evidence="4" id="KW-1185">Reference proteome</keyword>
<organism evidence="3 4">
    <name type="scientific">Holdemania filiformis</name>
    <dbReference type="NCBI Taxonomy" id="61171"/>
    <lineage>
        <taxon>Bacteria</taxon>
        <taxon>Bacillati</taxon>
        <taxon>Bacillota</taxon>
        <taxon>Erysipelotrichia</taxon>
        <taxon>Erysipelotrichales</taxon>
        <taxon>Erysipelotrichaceae</taxon>
        <taxon>Holdemania</taxon>
    </lineage>
</organism>
<dbReference type="InterPro" id="IPR000086">
    <property type="entry name" value="NUDIX_hydrolase_dom"/>
</dbReference>
<evidence type="ECO:0000313" key="3">
    <source>
        <dbReference type="EMBL" id="RGR76331.1"/>
    </source>
</evidence>